<dbReference type="EMBL" id="MU274912">
    <property type="protein sequence ID" value="KAI0088778.1"/>
    <property type="molecule type" value="Genomic_DNA"/>
</dbReference>
<name>A0ACB8U3G9_9APHY</name>
<evidence type="ECO:0000313" key="1">
    <source>
        <dbReference type="EMBL" id="KAI0088778.1"/>
    </source>
</evidence>
<gene>
    <name evidence="1" type="ORF">BDY19DRAFT_906287</name>
</gene>
<comment type="caution">
    <text evidence="1">The sequence shown here is derived from an EMBL/GenBank/DDBJ whole genome shotgun (WGS) entry which is preliminary data.</text>
</comment>
<accession>A0ACB8U3G9</accession>
<reference evidence="1" key="1">
    <citation type="journal article" date="2021" name="Environ. Microbiol.">
        <title>Gene family expansions and transcriptome signatures uncover fungal adaptations to wood decay.</title>
        <authorList>
            <person name="Hage H."/>
            <person name="Miyauchi S."/>
            <person name="Viragh M."/>
            <person name="Drula E."/>
            <person name="Min B."/>
            <person name="Chaduli D."/>
            <person name="Navarro D."/>
            <person name="Favel A."/>
            <person name="Norest M."/>
            <person name="Lesage-Meessen L."/>
            <person name="Balint B."/>
            <person name="Merenyi Z."/>
            <person name="de Eugenio L."/>
            <person name="Morin E."/>
            <person name="Martinez A.T."/>
            <person name="Baldrian P."/>
            <person name="Stursova M."/>
            <person name="Martinez M.J."/>
            <person name="Novotny C."/>
            <person name="Magnuson J.K."/>
            <person name="Spatafora J.W."/>
            <person name="Maurice S."/>
            <person name="Pangilinan J."/>
            <person name="Andreopoulos W."/>
            <person name="LaButti K."/>
            <person name="Hundley H."/>
            <person name="Na H."/>
            <person name="Kuo A."/>
            <person name="Barry K."/>
            <person name="Lipzen A."/>
            <person name="Henrissat B."/>
            <person name="Riley R."/>
            <person name="Ahrendt S."/>
            <person name="Nagy L.G."/>
            <person name="Grigoriev I.V."/>
            <person name="Martin F."/>
            <person name="Rosso M.N."/>
        </authorList>
    </citation>
    <scope>NUCLEOTIDE SEQUENCE</scope>
    <source>
        <strain evidence="1">CBS 384.51</strain>
    </source>
</reference>
<dbReference type="Proteomes" id="UP001055072">
    <property type="component" value="Unassembled WGS sequence"/>
</dbReference>
<organism evidence="1 2">
    <name type="scientific">Irpex rosettiformis</name>
    <dbReference type="NCBI Taxonomy" id="378272"/>
    <lineage>
        <taxon>Eukaryota</taxon>
        <taxon>Fungi</taxon>
        <taxon>Dikarya</taxon>
        <taxon>Basidiomycota</taxon>
        <taxon>Agaricomycotina</taxon>
        <taxon>Agaricomycetes</taxon>
        <taxon>Polyporales</taxon>
        <taxon>Irpicaceae</taxon>
        <taxon>Irpex</taxon>
    </lineage>
</organism>
<evidence type="ECO:0000313" key="2">
    <source>
        <dbReference type="Proteomes" id="UP001055072"/>
    </source>
</evidence>
<keyword evidence="2" id="KW-1185">Reference proteome</keyword>
<protein>
    <submittedName>
        <fullName evidence="1">Uncharacterized protein</fullName>
    </submittedName>
</protein>
<sequence length="741" mass="82017">MSPPVWALLVSVTHYFRDDMPPVEGANNDAMGVKDFLRRSKGVPEDHIKWLSNATATRKGIISAFKTHLIDNSQIKYGDAILFYFSGHGSYYRAPPGWIVNEEKAGDKDQDDTVEAILPWDEGISYDGDLYPTCAIPDRTLAVLINEVASSHGNNITIILDCCSSGHGTRAGMGDEPVSKVVLERKRVILDGEELFPRSVSPDTLTPLRTDIDSEILTGPHSPYSPAVPLPPDQVVDPTYDSTTDTDPVNEDRPHTPEQLPFDTFDKHVSTQVHARSQELAKAKRTGRFRALAANHVLIAACKPRERAFGGKFGGLLTTTWLSLMRNKSIRPQTYAEIVKQINLRFSALSIPEDGSPLGQHPQCEGVVRDRLIFEETMIKEDHFQATRVEGEKELFRVDAGMIHGVVEGSSFQIFALDTSLLGTELGTATVEKVGATTSVVHAPSSSEWNLPSDFATYTAAIVQKPRLCYTISGSLAAMDPETLEKFYKYLKDTPALEKAKDGDEDAVELHFYFRPDGKNIELRRLDPLLSVLPNPTPLITAEDIEETDLSKVLFGMARFNWLLSVTNATHPFAGQVTFEMFSLGGGSDSSLGFLERGEHPVEMVNGDIEVEEDRSYAIVLRNNSPMDLYAQVVYFDVDTYGIECLYELANDTAINFPAKGVLQLGGSRDLVWPLTYYVPEPESRSTLLVKVFLTQRPTKLSMLSQGALVGPITERERTNNTGGADTEGLWDTFIQRVTVH</sequence>
<proteinExistence type="predicted"/>